<protein>
    <submittedName>
        <fullName evidence="1">Uncharacterized protein</fullName>
    </submittedName>
</protein>
<evidence type="ECO:0000313" key="1">
    <source>
        <dbReference type="EMBL" id="MBW0467744.1"/>
    </source>
</evidence>
<evidence type="ECO:0000313" key="2">
    <source>
        <dbReference type="Proteomes" id="UP000765509"/>
    </source>
</evidence>
<gene>
    <name evidence="1" type="ORF">O181_007459</name>
</gene>
<dbReference type="EMBL" id="AVOT02001664">
    <property type="protein sequence ID" value="MBW0467744.1"/>
    <property type="molecule type" value="Genomic_DNA"/>
</dbReference>
<organism evidence="1 2">
    <name type="scientific">Austropuccinia psidii MF-1</name>
    <dbReference type="NCBI Taxonomy" id="1389203"/>
    <lineage>
        <taxon>Eukaryota</taxon>
        <taxon>Fungi</taxon>
        <taxon>Dikarya</taxon>
        <taxon>Basidiomycota</taxon>
        <taxon>Pucciniomycotina</taxon>
        <taxon>Pucciniomycetes</taxon>
        <taxon>Pucciniales</taxon>
        <taxon>Sphaerophragmiaceae</taxon>
        <taxon>Austropuccinia</taxon>
    </lineage>
</organism>
<dbReference type="Proteomes" id="UP000765509">
    <property type="component" value="Unassembled WGS sequence"/>
</dbReference>
<reference evidence="1" key="1">
    <citation type="submission" date="2021-03" db="EMBL/GenBank/DDBJ databases">
        <title>Draft genome sequence of rust myrtle Austropuccinia psidii MF-1, a brazilian biotype.</title>
        <authorList>
            <person name="Quecine M.C."/>
            <person name="Pachon D.M.R."/>
            <person name="Bonatelli M.L."/>
            <person name="Correr F.H."/>
            <person name="Franceschini L.M."/>
            <person name="Leite T.F."/>
            <person name="Margarido G.R.A."/>
            <person name="Almeida C.A."/>
            <person name="Ferrarezi J.A."/>
            <person name="Labate C.A."/>
        </authorList>
    </citation>
    <scope>NUCLEOTIDE SEQUENCE</scope>
    <source>
        <strain evidence="1">MF-1</strain>
    </source>
</reference>
<proteinExistence type="predicted"/>
<dbReference type="OrthoDB" id="2506942at2759"/>
<comment type="caution">
    <text evidence="1">The sequence shown here is derived from an EMBL/GenBank/DDBJ whole genome shotgun (WGS) entry which is preliminary data.</text>
</comment>
<accession>A0A9Q3BKX9</accession>
<dbReference type="AlphaFoldDB" id="A0A9Q3BKX9"/>
<keyword evidence="2" id="KW-1185">Reference proteome</keyword>
<sequence>MVKEITSIAAKLNSSKHAIAHMVHVLNLAAQDGLKDLSEGVAPTPFEKEEPPGPIVIFNIINPPYGLSLRYDSIISHVEQ</sequence>
<name>A0A9Q3BKX9_9BASI</name>